<dbReference type="Proteomes" id="UP000014227">
    <property type="component" value="Chromosome I"/>
</dbReference>
<dbReference type="InterPro" id="IPR036520">
    <property type="entry name" value="UPF0759_sf"/>
</dbReference>
<reference evidence="2" key="1">
    <citation type="submission" date="2013-03" db="EMBL/GenBank/DDBJ databases">
        <title>Genome sequence of Chthonomonas calidirosea, the first sequenced genome from the Armatimonadetes phylum (formally candidate division OP10).</title>
        <authorList>
            <person name="Lee K.C.Y."/>
            <person name="Morgan X.C."/>
            <person name="Dunfield P.F."/>
            <person name="Tamas I."/>
            <person name="Houghton K.M."/>
            <person name="Vyssotski M."/>
            <person name="Ryan J.L.J."/>
            <person name="Lagutin K."/>
            <person name="McDonald I.R."/>
            <person name="Stott M.B."/>
        </authorList>
    </citation>
    <scope>NUCLEOTIDE SEQUENCE [LARGE SCALE GENOMIC DNA]</scope>
    <source>
        <strain evidence="2">DSM 23976 / ICMP 18418 / T49</strain>
    </source>
</reference>
<dbReference type="EMBL" id="HF951689">
    <property type="protein sequence ID" value="CCW34869.1"/>
    <property type="molecule type" value="Genomic_DNA"/>
</dbReference>
<organism evidence="1 2">
    <name type="scientific">Chthonomonas calidirosea (strain DSM 23976 / ICMP 18418 / T49)</name>
    <dbReference type="NCBI Taxonomy" id="1303518"/>
    <lineage>
        <taxon>Bacteria</taxon>
        <taxon>Bacillati</taxon>
        <taxon>Armatimonadota</taxon>
        <taxon>Chthonomonadia</taxon>
        <taxon>Chthonomonadales</taxon>
        <taxon>Chthonomonadaceae</taxon>
        <taxon>Chthonomonas</taxon>
    </lineage>
</organism>
<name>S0EUC4_CHTCT</name>
<protein>
    <submittedName>
        <fullName evidence="1">Uncharacterized conserved protein</fullName>
    </submittedName>
</protein>
<dbReference type="RefSeq" id="WP_016482418.1">
    <property type="nucleotide sequence ID" value="NC_021487.1"/>
</dbReference>
<dbReference type="eggNOG" id="COG1801">
    <property type="taxonomic scope" value="Bacteria"/>
</dbReference>
<proteinExistence type="predicted"/>
<dbReference type="PANTHER" id="PTHR30348:SF4">
    <property type="entry name" value="DUF72 DOMAIN-CONTAINING PROTEIN"/>
    <property type="match status" value="1"/>
</dbReference>
<dbReference type="InterPro" id="IPR002763">
    <property type="entry name" value="DUF72"/>
</dbReference>
<dbReference type="HOGENOM" id="CLU_046519_1_1_0"/>
<keyword evidence="2" id="KW-1185">Reference proteome</keyword>
<gene>
    <name evidence="1" type="ORF">CCALI_01047</name>
</gene>
<accession>S0EUC4</accession>
<dbReference type="InParanoid" id="S0EUC4"/>
<dbReference type="AlphaFoldDB" id="S0EUC4"/>
<dbReference type="PATRIC" id="fig|1303518.3.peg.1063"/>
<dbReference type="Gene3D" id="3.20.20.410">
    <property type="entry name" value="Protein of unknown function UPF0759"/>
    <property type="match status" value="1"/>
</dbReference>
<dbReference type="OrthoDB" id="9780310at2"/>
<dbReference type="KEGG" id="ccz:CCALI_01047"/>
<dbReference type="FunCoup" id="S0EUC4">
    <property type="interactions" value="17"/>
</dbReference>
<sequence length="278" mass="32114">MHENGRADTRSVPIFIGTMGWGYTDWCGPFYPPNTEGRDQIRLYARCFNAVEIDSTFYASPKPQVVEGWYQATPEHFVFCPKVPKQITHELHLASSSHKLVKEFIVTMKRLKEKLGPILFQMPPDFRRSELAKLEGTLPLLDDLATTHGVRFAIEFRHRSLEGRDVAELLRRHRVALAAVDYIILSPKIEITTDFLYVRLIGRHGAFSHHNRIQQDKSERLQKWAEAIQCAADKVEKIFIFCNNDYEGFSPATCNRMRRLLGQGETVFPVDYQRDLFA</sequence>
<dbReference type="STRING" id="454171.CP488_00109"/>
<evidence type="ECO:0000313" key="1">
    <source>
        <dbReference type="EMBL" id="CCW34869.1"/>
    </source>
</evidence>
<dbReference type="PANTHER" id="PTHR30348">
    <property type="entry name" value="UNCHARACTERIZED PROTEIN YECE"/>
    <property type="match status" value="1"/>
</dbReference>
<dbReference type="SUPFAM" id="SSF117396">
    <property type="entry name" value="TM1631-like"/>
    <property type="match status" value="1"/>
</dbReference>
<dbReference type="Pfam" id="PF01904">
    <property type="entry name" value="DUF72"/>
    <property type="match status" value="1"/>
</dbReference>
<evidence type="ECO:0000313" key="2">
    <source>
        <dbReference type="Proteomes" id="UP000014227"/>
    </source>
</evidence>